<organism evidence="7 9">
    <name type="scientific">Roseovarius indicus</name>
    <dbReference type="NCBI Taxonomy" id="540747"/>
    <lineage>
        <taxon>Bacteria</taxon>
        <taxon>Pseudomonadati</taxon>
        <taxon>Pseudomonadota</taxon>
        <taxon>Alphaproteobacteria</taxon>
        <taxon>Rhodobacterales</taxon>
        <taxon>Roseobacteraceae</taxon>
        <taxon>Roseovarius</taxon>
    </lineage>
</organism>
<feature type="transmembrane region" description="Helical" evidence="6">
    <location>
        <begin position="35"/>
        <end position="54"/>
    </location>
</feature>
<keyword evidence="3 6" id="KW-0812">Transmembrane</keyword>
<evidence type="ECO:0000256" key="3">
    <source>
        <dbReference type="ARBA" id="ARBA00022692"/>
    </source>
</evidence>
<feature type="transmembrane region" description="Helical" evidence="6">
    <location>
        <begin position="175"/>
        <end position="196"/>
    </location>
</feature>
<dbReference type="OrthoDB" id="9034298at2"/>
<feature type="transmembrane region" description="Helical" evidence="6">
    <location>
        <begin position="217"/>
        <end position="239"/>
    </location>
</feature>
<feature type="transmembrane region" description="Helical" evidence="6">
    <location>
        <begin position="112"/>
        <end position="130"/>
    </location>
</feature>
<dbReference type="GO" id="GO:0005886">
    <property type="term" value="C:plasma membrane"/>
    <property type="evidence" value="ECO:0007669"/>
    <property type="project" value="UniProtKB-SubCell"/>
</dbReference>
<dbReference type="RefSeq" id="WP_057820529.1">
    <property type="nucleotide sequence ID" value="NZ_CP031598.1"/>
</dbReference>
<dbReference type="EMBL" id="LAXI01000024">
    <property type="protein sequence ID" value="KRS15259.1"/>
    <property type="molecule type" value="Genomic_DNA"/>
</dbReference>
<evidence type="ECO:0000313" key="10">
    <source>
        <dbReference type="Proteomes" id="UP000325785"/>
    </source>
</evidence>
<reference evidence="7 9" key="1">
    <citation type="submission" date="2015-04" db="EMBL/GenBank/DDBJ databases">
        <title>The draft genome sequence of Roseovarius indicus B108T.</title>
        <authorList>
            <person name="Li G."/>
            <person name="Lai Q."/>
            <person name="Shao Z."/>
            <person name="Yan P."/>
        </authorList>
    </citation>
    <scope>NUCLEOTIDE SEQUENCE [LARGE SCALE GENOMIC DNA]</scope>
    <source>
        <strain evidence="7 9">B108</strain>
    </source>
</reference>
<dbReference type="Proteomes" id="UP000051401">
    <property type="component" value="Unassembled WGS sequence"/>
</dbReference>
<evidence type="ECO:0000313" key="9">
    <source>
        <dbReference type="Proteomes" id="UP000051401"/>
    </source>
</evidence>
<keyword evidence="2" id="KW-1003">Cell membrane</keyword>
<evidence type="ECO:0000256" key="2">
    <source>
        <dbReference type="ARBA" id="ARBA00022475"/>
    </source>
</evidence>
<dbReference type="Pfam" id="PF02653">
    <property type="entry name" value="BPD_transp_2"/>
    <property type="match status" value="1"/>
</dbReference>
<dbReference type="PATRIC" id="fig|540747.5.peg.3248"/>
<sequence length="339" mass="36227">MTRSLTIQLGLVAVIGAVLVMVLPQLIGIDRVLQLTLNFAFSILALSLAFIWGYAGIFSFGQAAFFGVGAYAYAAAAINFGESTWAIPMAIIVPVILAVLLGYFMFYARLTAIYVAVITLVVTLIIYKFMGQTAKPSYMIGNASLGGYNGIPAIPPLNVPGRPDLWAGPTEMFRIAGFALIAVYIGLRLLLVSRLGRVLVGMRENELRMELLGFDPRLLKVIAFAISAGIAGLGGILFANWNAFIDPHVFNLAFAAQPIIWVIIGGVGTLSGPILGTFILSTLSLELGTQKALDVNLVLGAIFTIFVLLVPQGIIPSIRTFLENRGIGTGARKEVPAHD</sequence>
<dbReference type="InterPro" id="IPR001851">
    <property type="entry name" value="ABC_transp_permease"/>
</dbReference>
<keyword evidence="9" id="KW-1185">Reference proteome</keyword>
<dbReference type="InterPro" id="IPR043428">
    <property type="entry name" value="LivM-like"/>
</dbReference>
<feature type="transmembrane region" description="Helical" evidence="6">
    <location>
        <begin position="85"/>
        <end position="106"/>
    </location>
</feature>
<dbReference type="PANTHER" id="PTHR30482:SF10">
    <property type="entry name" value="HIGH-AFFINITY BRANCHED-CHAIN AMINO ACID TRANSPORT PROTEIN BRAE"/>
    <property type="match status" value="1"/>
</dbReference>
<dbReference type="CDD" id="cd06581">
    <property type="entry name" value="TM_PBP1_LivM_like"/>
    <property type="match status" value="1"/>
</dbReference>
<feature type="transmembrane region" description="Helical" evidence="6">
    <location>
        <begin position="259"/>
        <end position="283"/>
    </location>
</feature>
<feature type="transmembrane region" description="Helical" evidence="6">
    <location>
        <begin position="60"/>
        <end position="78"/>
    </location>
</feature>
<protein>
    <submittedName>
        <fullName evidence="8">Leucine/isoleucine/valine transporter permease subunit</fullName>
    </submittedName>
</protein>
<keyword evidence="5 6" id="KW-0472">Membrane</keyword>
<evidence type="ECO:0000313" key="8">
    <source>
        <dbReference type="EMBL" id="QEW25091.1"/>
    </source>
</evidence>
<dbReference type="Proteomes" id="UP000325785">
    <property type="component" value="Chromosome"/>
</dbReference>
<dbReference type="AlphaFoldDB" id="A0A0T5P2A3"/>
<dbReference type="GO" id="GO:0015658">
    <property type="term" value="F:branched-chain amino acid transmembrane transporter activity"/>
    <property type="evidence" value="ECO:0007669"/>
    <property type="project" value="InterPro"/>
</dbReference>
<evidence type="ECO:0000256" key="6">
    <source>
        <dbReference type="SAM" id="Phobius"/>
    </source>
</evidence>
<proteinExistence type="predicted"/>
<comment type="subcellular location">
    <subcellularLocation>
        <location evidence="1">Cell membrane</location>
        <topology evidence="1">Multi-pass membrane protein</topology>
    </subcellularLocation>
</comment>
<feature type="transmembrane region" description="Helical" evidence="6">
    <location>
        <begin position="6"/>
        <end position="23"/>
    </location>
</feature>
<reference evidence="8 10" key="2">
    <citation type="submission" date="2018-08" db="EMBL/GenBank/DDBJ databases">
        <title>Genetic Globetrotter - A new plasmid hitch-hiking vast phylogenetic and geographic distances.</title>
        <authorList>
            <person name="Vollmers J."/>
            <person name="Petersen J."/>
        </authorList>
    </citation>
    <scope>NUCLEOTIDE SEQUENCE [LARGE SCALE GENOMIC DNA]</scope>
    <source>
        <strain evidence="8 10">DSM 26383</strain>
    </source>
</reference>
<evidence type="ECO:0000256" key="4">
    <source>
        <dbReference type="ARBA" id="ARBA00022989"/>
    </source>
</evidence>
<dbReference type="KEGG" id="rid:RIdsm_00875"/>
<evidence type="ECO:0000256" key="5">
    <source>
        <dbReference type="ARBA" id="ARBA00023136"/>
    </source>
</evidence>
<feature type="transmembrane region" description="Helical" evidence="6">
    <location>
        <begin position="295"/>
        <end position="315"/>
    </location>
</feature>
<keyword evidence="4 6" id="KW-1133">Transmembrane helix</keyword>
<evidence type="ECO:0000313" key="7">
    <source>
        <dbReference type="EMBL" id="KRS15259.1"/>
    </source>
</evidence>
<dbReference type="EMBL" id="CP031598">
    <property type="protein sequence ID" value="QEW25091.1"/>
    <property type="molecule type" value="Genomic_DNA"/>
</dbReference>
<gene>
    <name evidence="8" type="ORF">RIdsm_00875</name>
    <name evidence="7" type="ORF">XM52_24480</name>
</gene>
<accession>A0A0T5P2A3</accession>
<dbReference type="PANTHER" id="PTHR30482">
    <property type="entry name" value="HIGH-AFFINITY BRANCHED-CHAIN AMINO ACID TRANSPORT SYSTEM PERMEASE"/>
    <property type="match status" value="1"/>
</dbReference>
<name>A0A0T5P2A3_9RHOB</name>
<evidence type="ECO:0000256" key="1">
    <source>
        <dbReference type="ARBA" id="ARBA00004651"/>
    </source>
</evidence>
<dbReference type="STRING" id="540747.SAMN04488031_10923"/>